<evidence type="ECO:0000256" key="5">
    <source>
        <dbReference type="ARBA" id="ARBA00023136"/>
    </source>
</evidence>
<sequence length="309" mass="31871">MSSLTLALRTPRIAAILPYLALIGGMVSLSAGTSFAKTLYPMVGPAGTAALRVGLSAVFLLLVFRPWRSAFTRSDLRALAVYGGVMGLMNLSFYMALNTIPLGVALAIEFMGPLSVALFNSRRLIHFVWVGLAILGLGLLLPLDGGVATLDPVGCAYAAAAAVFWAGYIVFGKRVSHLPSGATVAIGMSVAAMTVVPFGIAGAGLALFDPRILVLGLVVALVSSALPYTLDMIALRHIPKRTFGVAVSGDPAIGALAGLFVLGEHLSTLQWLAIAAIIAASVGAVLTSPSDEAQPLQDPAAPPDDRRAP</sequence>
<evidence type="ECO:0000256" key="2">
    <source>
        <dbReference type="ARBA" id="ARBA00022475"/>
    </source>
</evidence>
<feature type="transmembrane region" description="Helical" evidence="7">
    <location>
        <begin position="76"/>
        <end position="94"/>
    </location>
</feature>
<dbReference type="SUPFAM" id="SSF103481">
    <property type="entry name" value="Multidrug resistance efflux transporter EmrE"/>
    <property type="match status" value="2"/>
</dbReference>
<evidence type="ECO:0000259" key="8">
    <source>
        <dbReference type="Pfam" id="PF00892"/>
    </source>
</evidence>
<evidence type="ECO:0000256" key="7">
    <source>
        <dbReference type="SAM" id="Phobius"/>
    </source>
</evidence>
<dbReference type="EMBL" id="UAQM01000003">
    <property type="protein sequence ID" value="SPU43135.1"/>
    <property type="molecule type" value="Genomic_DNA"/>
</dbReference>
<dbReference type="RefSeq" id="WP_128115317.1">
    <property type="nucleotide sequence ID" value="NZ_UAQM01000003.1"/>
</dbReference>
<dbReference type="Pfam" id="PF00892">
    <property type="entry name" value="EamA"/>
    <property type="match status" value="1"/>
</dbReference>
<evidence type="ECO:0000256" key="3">
    <source>
        <dbReference type="ARBA" id="ARBA00022692"/>
    </source>
</evidence>
<protein>
    <submittedName>
        <fullName evidence="9">Inner membrane transporter rhtA</fullName>
    </submittedName>
</protein>
<feature type="transmembrane region" description="Helical" evidence="7">
    <location>
        <begin position="46"/>
        <end position="64"/>
    </location>
</feature>
<reference evidence="9 10" key="1">
    <citation type="submission" date="2018-06" db="EMBL/GenBank/DDBJ databases">
        <authorList>
            <consortium name="Pathogen Informatics"/>
            <person name="Doyle S."/>
        </authorList>
    </citation>
    <scope>NUCLEOTIDE SEQUENCE [LARGE SCALE GENOMIC DNA]</scope>
    <source>
        <strain evidence="9 10">NCTC11165</strain>
    </source>
</reference>
<proteinExistence type="predicted"/>
<dbReference type="AlphaFoldDB" id="A0A2X1C438"/>
<dbReference type="Proteomes" id="UP000250358">
    <property type="component" value="Unassembled WGS sequence"/>
</dbReference>
<dbReference type="InterPro" id="IPR037185">
    <property type="entry name" value="EmrE-like"/>
</dbReference>
<keyword evidence="5 7" id="KW-0472">Membrane</keyword>
<dbReference type="PANTHER" id="PTHR42920">
    <property type="entry name" value="OS03G0707200 PROTEIN-RELATED"/>
    <property type="match status" value="1"/>
</dbReference>
<feature type="transmembrane region" description="Helical" evidence="7">
    <location>
        <begin position="149"/>
        <end position="171"/>
    </location>
</feature>
<feature type="region of interest" description="Disordered" evidence="6">
    <location>
        <begin position="289"/>
        <end position="309"/>
    </location>
</feature>
<feature type="transmembrane region" description="Helical" evidence="7">
    <location>
        <begin position="242"/>
        <end position="262"/>
    </location>
</feature>
<feature type="domain" description="EamA" evidence="8">
    <location>
        <begin position="154"/>
        <end position="283"/>
    </location>
</feature>
<comment type="subcellular location">
    <subcellularLocation>
        <location evidence="1">Cell membrane</location>
        <topology evidence="1">Multi-pass membrane protein</topology>
    </subcellularLocation>
</comment>
<organism evidence="9 10">
    <name type="scientific">Brevundimonas diminuta</name>
    <name type="common">Pseudomonas diminuta</name>
    <dbReference type="NCBI Taxonomy" id="293"/>
    <lineage>
        <taxon>Bacteria</taxon>
        <taxon>Pseudomonadati</taxon>
        <taxon>Pseudomonadota</taxon>
        <taxon>Alphaproteobacteria</taxon>
        <taxon>Caulobacterales</taxon>
        <taxon>Caulobacteraceae</taxon>
        <taxon>Brevundimonas</taxon>
    </lineage>
</organism>
<evidence type="ECO:0000313" key="9">
    <source>
        <dbReference type="EMBL" id="SPU43135.1"/>
    </source>
</evidence>
<evidence type="ECO:0000313" key="10">
    <source>
        <dbReference type="Proteomes" id="UP000250358"/>
    </source>
</evidence>
<feature type="transmembrane region" description="Helical" evidence="7">
    <location>
        <begin position="183"/>
        <end position="206"/>
    </location>
</feature>
<evidence type="ECO:0000256" key="6">
    <source>
        <dbReference type="SAM" id="MobiDB-lite"/>
    </source>
</evidence>
<gene>
    <name evidence="9" type="primary">rhtA</name>
    <name evidence="9" type="ORF">NCTC11165_01067</name>
</gene>
<feature type="transmembrane region" description="Helical" evidence="7">
    <location>
        <begin position="212"/>
        <end position="230"/>
    </location>
</feature>
<dbReference type="GO" id="GO:0005886">
    <property type="term" value="C:plasma membrane"/>
    <property type="evidence" value="ECO:0007669"/>
    <property type="project" value="UniProtKB-SubCell"/>
</dbReference>
<feature type="transmembrane region" description="Helical" evidence="7">
    <location>
        <begin position="124"/>
        <end position="143"/>
    </location>
</feature>
<evidence type="ECO:0000256" key="1">
    <source>
        <dbReference type="ARBA" id="ARBA00004651"/>
    </source>
</evidence>
<evidence type="ECO:0000256" key="4">
    <source>
        <dbReference type="ARBA" id="ARBA00022989"/>
    </source>
</evidence>
<name>A0A2X1C438_BREDI</name>
<feature type="transmembrane region" description="Helical" evidence="7">
    <location>
        <begin position="268"/>
        <end position="287"/>
    </location>
</feature>
<dbReference type="InterPro" id="IPR051258">
    <property type="entry name" value="Diverse_Substrate_Transporter"/>
</dbReference>
<accession>A0A2X1C438</accession>
<dbReference type="InterPro" id="IPR000620">
    <property type="entry name" value="EamA_dom"/>
</dbReference>
<feature type="transmembrane region" description="Helical" evidence="7">
    <location>
        <begin position="100"/>
        <end position="119"/>
    </location>
</feature>
<dbReference type="PANTHER" id="PTHR42920:SF5">
    <property type="entry name" value="EAMA DOMAIN-CONTAINING PROTEIN"/>
    <property type="match status" value="1"/>
</dbReference>
<keyword evidence="2" id="KW-1003">Cell membrane</keyword>
<keyword evidence="3 7" id="KW-0812">Transmembrane</keyword>
<keyword evidence="4 7" id="KW-1133">Transmembrane helix</keyword>